<evidence type="ECO:0000256" key="1">
    <source>
        <dbReference type="SAM" id="MobiDB-lite"/>
    </source>
</evidence>
<feature type="domain" description="BZIP" evidence="2">
    <location>
        <begin position="133"/>
        <end position="146"/>
    </location>
</feature>
<reference evidence="3 4" key="1">
    <citation type="submission" date="2024-06" db="EMBL/GenBank/DDBJ databases">
        <authorList>
            <person name="Kraege A."/>
            <person name="Thomma B."/>
        </authorList>
    </citation>
    <scope>NUCLEOTIDE SEQUENCE [LARGE SCALE GENOMIC DNA]</scope>
</reference>
<dbReference type="Gene3D" id="1.20.5.170">
    <property type="match status" value="1"/>
</dbReference>
<dbReference type="SUPFAM" id="SSF57959">
    <property type="entry name" value="Leucine zipper domain"/>
    <property type="match status" value="1"/>
</dbReference>
<feature type="region of interest" description="Disordered" evidence="1">
    <location>
        <begin position="97"/>
        <end position="127"/>
    </location>
</feature>
<dbReference type="InterPro" id="IPR004827">
    <property type="entry name" value="bZIP"/>
</dbReference>
<accession>A0ABP1FU77</accession>
<dbReference type="EMBL" id="CAXHTA020000005">
    <property type="protein sequence ID" value="CAL5221102.1"/>
    <property type="molecule type" value="Genomic_DNA"/>
</dbReference>
<name>A0ABP1FU77_9CHLO</name>
<gene>
    <name evidence="3" type="primary">g3235</name>
    <name evidence="3" type="ORF">VP750_LOCUS2761</name>
</gene>
<proteinExistence type="predicted"/>
<evidence type="ECO:0000313" key="4">
    <source>
        <dbReference type="Proteomes" id="UP001497392"/>
    </source>
</evidence>
<comment type="caution">
    <text evidence="3">The sequence shown here is derived from an EMBL/GenBank/DDBJ whole genome shotgun (WGS) entry which is preliminary data.</text>
</comment>
<protein>
    <submittedName>
        <fullName evidence="3">G3235 protein</fullName>
    </submittedName>
</protein>
<sequence length="488" mass="54141">MDAWSAEFPFAPFDRGQAPDLDIDSLLDFASQSLLQPSFEPPGALKAPLSSYKDDGLHMPFIALPIHRGTSFTGHKQDFPIDLLSTPSPQVQEFDTRKNWTPLGEARSSSDEDKHDKTHHNPGGVDTSVHMLREKNRRAQRKFRERQKQKLADSEGQATALRRELEQLRLDKSRLETRNGLLEKLVSMKGGGALSMFSDLDTALEAEAAHAKEGSQTVLLTVKRGVPQNITVDELKQLQYPKLTRLWKEYVDEMRAALDQAAGDETSVAGKRVISLIEELRMVLTCLMSANPLGMQSLRALKMDPDGAGSTMELPPPELHEMLTQKVAFSPKQRQAALAYRNHLLSRMGATLRQRRDISLQLLRTLGVQEPSPNKQMARGTVLAQGQMAATRAAEDLRNNIRDEQELYNHFLLAVRSLLTPIQSAIIISHAWPWFPDALSLFNSIAKEEGAPEEQELLACPTPDSLPGLPNLAAAPPASLLVIKHTAS</sequence>
<keyword evidence="4" id="KW-1185">Reference proteome</keyword>
<dbReference type="InterPro" id="IPR046347">
    <property type="entry name" value="bZIP_sf"/>
</dbReference>
<organism evidence="3 4">
    <name type="scientific">Coccomyxa viridis</name>
    <dbReference type="NCBI Taxonomy" id="1274662"/>
    <lineage>
        <taxon>Eukaryota</taxon>
        <taxon>Viridiplantae</taxon>
        <taxon>Chlorophyta</taxon>
        <taxon>core chlorophytes</taxon>
        <taxon>Trebouxiophyceae</taxon>
        <taxon>Trebouxiophyceae incertae sedis</taxon>
        <taxon>Coccomyxaceae</taxon>
        <taxon>Coccomyxa</taxon>
    </lineage>
</organism>
<dbReference type="PROSITE" id="PS00036">
    <property type="entry name" value="BZIP_BASIC"/>
    <property type="match status" value="1"/>
</dbReference>
<feature type="region of interest" description="Disordered" evidence="1">
    <location>
        <begin position="139"/>
        <end position="158"/>
    </location>
</feature>
<dbReference type="CDD" id="cd14688">
    <property type="entry name" value="bZIP_YAP"/>
    <property type="match status" value="1"/>
</dbReference>
<dbReference type="Proteomes" id="UP001497392">
    <property type="component" value="Unassembled WGS sequence"/>
</dbReference>
<evidence type="ECO:0000313" key="3">
    <source>
        <dbReference type="EMBL" id="CAL5221102.1"/>
    </source>
</evidence>
<evidence type="ECO:0000259" key="2">
    <source>
        <dbReference type="PROSITE" id="PS00036"/>
    </source>
</evidence>